<sequence length="328" mass="36278">MKILKYTLKKFIRMIILIVAVTISSFFLVTASPIDPVQSYVESGVAVSSEQREEIADYWGLNDTKTERFKSWFTKAIKGDMGQSLIYRRPVLSVIGEKFKASLVLMAMAWIISGVLGFTLGMVMGIFNGKPVDKIIKSVCIFLSSTPSFWLGMVFLIVFSVKLAWFPIGLSVPIGVSSEEVTIFQRMHHAILPALTLGFASFSNIALHTRVKIKEIMDSDYVLFAKARGESFLNIINRHIIRNAIIPAITLQFASISEIFGGSVLAEQVFSYTGLGQATVEAGIRGDIPLLLGIAIISSIFVFFGNFIADILYNTLDPRIRIGGIENE</sequence>
<dbReference type="Pfam" id="PF00528">
    <property type="entry name" value="BPD_transp_1"/>
    <property type="match status" value="1"/>
</dbReference>
<dbReference type="Proteomes" id="UP000823611">
    <property type="component" value="Unassembled WGS sequence"/>
</dbReference>
<evidence type="ECO:0000256" key="1">
    <source>
        <dbReference type="ARBA" id="ARBA00004651"/>
    </source>
</evidence>
<feature type="transmembrane region" description="Helical" evidence="7">
    <location>
        <begin position="148"/>
        <end position="168"/>
    </location>
</feature>
<dbReference type="SUPFAM" id="SSF161098">
    <property type="entry name" value="MetI-like"/>
    <property type="match status" value="1"/>
</dbReference>
<feature type="transmembrane region" description="Helical" evidence="7">
    <location>
        <begin position="12"/>
        <end position="34"/>
    </location>
</feature>
<evidence type="ECO:0000313" key="9">
    <source>
        <dbReference type="EMBL" id="MBO8434160.1"/>
    </source>
</evidence>
<keyword evidence="5 7" id="KW-1133">Transmembrane helix</keyword>
<comment type="similarity">
    <text evidence="7">Belongs to the binding-protein-dependent transport system permease family.</text>
</comment>
<dbReference type="CDD" id="cd06261">
    <property type="entry name" value="TM_PBP2"/>
    <property type="match status" value="1"/>
</dbReference>
<feature type="transmembrane region" description="Helical" evidence="7">
    <location>
        <begin position="290"/>
        <end position="309"/>
    </location>
</feature>
<dbReference type="InterPro" id="IPR000515">
    <property type="entry name" value="MetI-like"/>
</dbReference>
<dbReference type="PANTHER" id="PTHR30465:SF0">
    <property type="entry name" value="OLIGOPEPTIDE TRANSPORT SYSTEM PERMEASE PROTEIN APPB"/>
    <property type="match status" value="1"/>
</dbReference>
<dbReference type="GO" id="GO:0055085">
    <property type="term" value="P:transmembrane transport"/>
    <property type="evidence" value="ECO:0007669"/>
    <property type="project" value="InterPro"/>
</dbReference>
<evidence type="ECO:0000256" key="6">
    <source>
        <dbReference type="ARBA" id="ARBA00023136"/>
    </source>
</evidence>
<dbReference type="Gene3D" id="1.10.3720.10">
    <property type="entry name" value="MetI-like"/>
    <property type="match status" value="1"/>
</dbReference>
<keyword evidence="6 7" id="KW-0472">Membrane</keyword>
<comment type="subcellular location">
    <subcellularLocation>
        <location evidence="1 7">Cell membrane</location>
        <topology evidence="1 7">Multi-pass membrane protein</topology>
    </subcellularLocation>
</comment>
<accession>A0A9D9DWB8</accession>
<evidence type="ECO:0000313" key="10">
    <source>
        <dbReference type="Proteomes" id="UP000823611"/>
    </source>
</evidence>
<feature type="domain" description="ABC transmembrane type-1" evidence="8">
    <location>
        <begin position="99"/>
        <end position="313"/>
    </location>
</feature>
<feature type="transmembrane region" description="Helical" evidence="7">
    <location>
        <begin position="188"/>
        <end position="207"/>
    </location>
</feature>
<reference evidence="9" key="1">
    <citation type="submission" date="2020-10" db="EMBL/GenBank/DDBJ databases">
        <authorList>
            <person name="Gilroy R."/>
        </authorList>
    </citation>
    <scope>NUCLEOTIDE SEQUENCE</scope>
    <source>
        <strain evidence="9">F6-4510</strain>
    </source>
</reference>
<proteinExistence type="inferred from homology"/>
<dbReference type="InterPro" id="IPR035906">
    <property type="entry name" value="MetI-like_sf"/>
</dbReference>
<keyword evidence="2 7" id="KW-0813">Transport</keyword>
<dbReference type="EMBL" id="JADIMX010000046">
    <property type="protein sequence ID" value="MBO8434160.1"/>
    <property type="molecule type" value="Genomic_DNA"/>
</dbReference>
<evidence type="ECO:0000259" key="8">
    <source>
        <dbReference type="PROSITE" id="PS50928"/>
    </source>
</evidence>
<evidence type="ECO:0000256" key="7">
    <source>
        <dbReference type="RuleBase" id="RU363032"/>
    </source>
</evidence>
<evidence type="ECO:0000256" key="4">
    <source>
        <dbReference type="ARBA" id="ARBA00022692"/>
    </source>
</evidence>
<reference evidence="9" key="2">
    <citation type="journal article" date="2021" name="PeerJ">
        <title>Extensive microbial diversity within the chicken gut microbiome revealed by metagenomics and culture.</title>
        <authorList>
            <person name="Gilroy R."/>
            <person name="Ravi A."/>
            <person name="Getino M."/>
            <person name="Pursley I."/>
            <person name="Horton D.L."/>
            <person name="Alikhan N.F."/>
            <person name="Baker D."/>
            <person name="Gharbi K."/>
            <person name="Hall N."/>
            <person name="Watson M."/>
            <person name="Adriaenssens E.M."/>
            <person name="Foster-Nyarko E."/>
            <person name="Jarju S."/>
            <person name="Secka A."/>
            <person name="Antonio M."/>
            <person name="Oren A."/>
            <person name="Chaudhuri R.R."/>
            <person name="La Ragione R."/>
            <person name="Hildebrand F."/>
            <person name="Pallen M.J."/>
        </authorList>
    </citation>
    <scope>NUCLEOTIDE SEQUENCE</scope>
    <source>
        <strain evidence="9">F6-4510</strain>
    </source>
</reference>
<evidence type="ECO:0000256" key="2">
    <source>
        <dbReference type="ARBA" id="ARBA00022448"/>
    </source>
</evidence>
<evidence type="ECO:0000256" key="5">
    <source>
        <dbReference type="ARBA" id="ARBA00022989"/>
    </source>
</evidence>
<comment type="caution">
    <text evidence="9">The sequence shown here is derived from an EMBL/GenBank/DDBJ whole genome shotgun (WGS) entry which is preliminary data.</text>
</comment>
<protein>
    <submittedName>
        <fullName evidence="9">ABC transporter permease</fullName>
    </submittedName>
</protein>
<feature type="transmembrane region" description="Helical" evidence="7">
    <location>
        <begin position="103"/>
        <end position="127"/>
    </location>
</feature>
<keyword evidence="4 7" id="KW-0812">Transmembrane</keyword>
<dbReference type="PROSITE" id="PS50928">
    <property type="entry name" value="ABC_TM1"/>
    <property type="match status" value="1"/>
</dbReference>
<organism evidence="9 10">
    <name type="scientific">Candidatus Fimicola merdigallinarum</name>
    <dbReference type="NCBI Taxonomy" id="2840819"/>
    <lineage>
        <taxon>Bacteria</taxon>
        <taxon>Bacillati</taxon>
        <taxon>Bacillota</taxon>
        <taxon>Clostridia</taxon>
        <taxon>Lachnospirales</taxon>
        <taxon>Lachnospiraceae</taxon>
        <taxon>Lachnospiraceae incertae sedis</taxon>
        <taxon>Candidatus Fimicola</taxon>
    </lineage>
</organism>
<dbReference type="PANTHER" id="PTHR30465">
    <property type="entry name" value="INNER MEMBRANE ABC TRANSPORTER"/>
    <property type="match status" value="1"/>
</dbReference>
<dbReference type="GO" id="GO:0005886">
    <property type="term" value="C:plasma membrane"/>
    <property type="evidence" value="ECO:0007669"/>
    <property type="project" value="UniProtKB-SubCell"/>
</dbReference>
<keyword evidence="3" id="KW-1003">Cell membrane</keyword>
<name>A0A9D9DWB8_9FIRM</name>
<dbReference type="AlphaFoldDB" id="A0A9D9DWB8"/>
<evidence type="ECO:0000256" key="3">
    <source>
        <dbReference type="ARBA" id="ARBA00022475"/>
    </source>
</evidence>
<gene>
    <name evidence="9" type="ORF">IAC55_02395</name>
</gene>